<evidence type="ECO:0000256" key="1">
    <source>
        <dbReference type="SAM" id="MobiDB-lite"/>
    </source>
</evidence>
<feature type="region of interest" description="Disordered" evidence="1">
    <location>
        <begin position="152"/>
        <end position="221"/>
    </location>
</feature>
<reference evidence="2 3" key="1">
    <citation type="submission" date="2024-05" db="EMBL/GenBank/DDBJ databases">
        <title>A draft genome resource for the thread blight pathogen Marasmius tenuissimus strain MS-2.</title>
        <authorList>
            <person name="Yulfo-Soto G.E."/>
            <person name="Baruah I.K."/>
            <person name="Amoako-Attah I."/>
            <person name="Bukari Y."/>
            <person name="Meinhardt L.W."/>
            <person name="Bailey B.A."/>
            <person name="Cohen S.P."/>
        </authorList>
    </citation>
    <scope>NUCLEOTIDE SEQUENCE [LARGE SCALE GENOMIC DNA]</scope>
    <source>
        <strain evidence="2 3">MS-2</strain>
    </source>
</reference>
<gene>
    <name evidence="2" type="ORF">AAF712_016302</name>
</gene>
<dbReference type="Proteomes" id="UP001437256">
    <property type="component" value="Unassembled WGS sequence"/>
</dbReference>
<proteinExistence type="predicted"/>
<organism evidence="2 3">
    <name type="scientific">Marasmius tenuissimus</name>
    <dbReference type="NCBI Taxonomy" id="585030"/>
    <lineage>
        <taxon>Eukaryota</taxon>
        <taxon>Fungi</taxon>
        <taxon>Dikarya</taxon>
        <taxon>Basidiomycota</taxon>
        <taxon>Agaricomycotina</taxon>
        <taxon>Agaricomycetes</taxon>
        <taxon>Agaricomycetidae</taxon>
        <taxon>Agaricales</taxon>
        <taxon>Marasmiineae</taxon>
        <taxon>Marasmiaceae</taxon>
        <taxon>Marasmius</taxon>
    </lineage>
</organism>
<evidence type="ECO:0000313" key="3">
    <source>
        <dbReference type="Proteomes" id="UP001437256"/>
    </source>
</evidence>
<dbReference type="EMBL" id="JBBXMP010000716">
    <property type="protein sequence ID" value="KAL0057074.1"/>
    <property type="molecule type" value="Genomic_DNA"/>
</dbReference>
<evidence type="ECO:0000313" key="2">
    <source>
        <dbReference type="EMBL" id="KAL0057074.1"/>
    </source>
</evidence>
<accession>A0ABR2Z813</accession>
<keyword evidence="3" id="KW-1185">Reference proteome</keyword>
<sequence>MPYILSPERVWSQGSFDVPDDTGNRLITVGVLIEEERIIRLLMDPFIDQSPSAIGPTWVRCLPCGKRVGLRGNMRFWPERWLQHRHECREARDAVKALQRSGTFVRKEQMEDIKYADKSDDKEEARLARGMYGPKIKLLRRIARYECSRGQSPWARMTEPPPAPPLQSPHASRTVSATTLSAPTPSAPQYNQHQHHHQQHRQQHHPQHEFYPHPSQQHPPLRHYQQFPEQDVSTRFRNGSLTLPPLQGNTVPVGRLPSVEAVLTHATNSTTPSVPTTAVGGISPLFE</sequence>
<comment type="caution">
    <text evidence="2">The sequence shown here is derived from an EMBL/GenBank/DDBJ whole genome shotgun (WGS) entry which is preliminary data.</text>
</comment>
<name>A0ABR2Z813_9AGAR</name>
<feature type="compositionally biased region" description="Polar residues" evidence="1">
    <location>
        <begin position="169"/>
        <end position="191"/>
    </location>
</feature>
<feature type="compositionally biased region" description="Basic residues" evidence="1">
    <location>
        <begin position="193"/>
        <end position="205"/>
    </location>
</feature>
<protein>
    <submittedName>
        <fullName evidence="2">Uncharacterized protein</fullName>
    </submittedName>
</protein>